<dbReference type="InterPro" id="IPR005829">
    <property type="entry name" value="Sugar_transporter_CS"/>
</dbReference>
<feature type="domain" description="Major facilitator superfamily (MFS) profile" evidence="10">
    <location>
        <begin position="31"/>
        <end position="468"/>
    </location>
</feature>
<dbReference type="OrthoDB" id="6133115at2759"/>
<keyword evidence="6 9" id="KW-0472">Membrane</keyword>
<evidence type="ECO:0000256" key="8">
    <source>
        <dbReference type="RuleBase" id="RU003346"/>
    </source>
</evidence>
<accession>A0A2A9NX80</accession>
<evidence type="ECO:0000256" key="5">
    <source>
        <dbReference type="ARBA" id="ARBA00022989"/>
    </source>
</evidence>
<comment type="catalytic activity">
    <reaction evidence="7">
        <text>myo-inositol(out) + H(+)(out) = myo-inositol(in) + H(+)(in)</text>
        <dbReference type="Rhea" id="RHEA:60364"/>
        <dbReference type="ChEBI" id="CHEBI:15378"/>
        <dbReference type="ChEBI" id="CHEBI:17268"/>
    </reaction>
</comment>
<evidence type="ECO:0000256" key="2">
    <source>
        <dbReference type="ARBA" id="ARBA00010992"/>
    </source>
</evidence>
<dbReference type="SUPFAM" id="SSF103473">
    <property type="entry name" value="MFS general substrate transporter"/>
    <property type="match status" value="1"/>
</dbReference>
<dbReference type="AlphaFoldDB" id="A0A2A9NX80"/>
<dbReference type="PANTHER" id="PTHR48022:SF64">
    <property type="entry name" value="MAJOR FACILITATOR SUPERFAMILY (MFS) PROFILE DOMAIN-CONTAINING PROTEIN"/>
    <property type="match status" value="1"/>
</dbReference>
<evidence type="ECO:0000259" key="10">
    <source>
        <dbReference type="PROSITE" id="PS50850"/>
    </source>
</evidence>
<sequence length="537" mass="59588">MPRSLPEWTVVDFIHTGPWWQNRGILLLNICLVLPLVTSAVNGLDSSLVNGLQILPDWQEYFGHPKGSILGLINSAQNLGCLVGLPFTPLVSDTLGRRAALFTGSLIMLAGVALQAASLSVEMLIAARVIIGFGLTFCTNAAPLLLIELAYPTQRGKITSMYNSNWYLGSIISAWVCYGSYDHASGSTWSWRVPTLVQAVAPFAQVLLIWFIPESPRYLVSKGYEGKAGRILSKYHANGTDERDPLVVFELAQIRHALRLEQEINKSTSYWSLFSTPGNRRRLKIIVAIAAFSQWSGNGLVSYYINLILEGVGITDTATKASINGGLQVFNFVVAVSAAMLVDWVGRRTLFLVSNSGFAAWTVSTAVYNTLHKAEAAKATIPFIFFFYFFYDIAYTPMLVAYTLEILPYKIRAKGFAIMNLMVMLTSAFNQFINPLAINAIGWWYYIAYCAWLIVELVFIVVCIVETRGRTLEETAALFDGEEPPRDIQAMAGEAATISMSMIRPLANIPETPQKENYGHFELYDRHRPQSQIAIAI</sequence>
<dbReference type="STRING" id="703135.A0A2A9NX80"/>
<dbReference type="InterPro" id="IPR005828">
    <property type="entry name" value="MFS_sugar_transport-like"/>
</dbReference>
<dbReference type="Gene3D" id="1.20.1250.20">
    <property type="entry name" value="MFS general substrate transporter like domains"/>
    <property type="match status" value="1"/>
</dbReference>
<dbReference type="Proteomes" id="UP000242287">
    <property type="component" value="Unassembled WGS sequence"/>
</dbReference>
<feature type="transmembrane region" description="Helical" evidence="9">
    <location>
        <begin position="193"/>
        <end position="212"/>
    </location>
</feature>
<evidence type="ECO:0000256" key="1">
    <source>
        <dbReference type="ARBA" id="ARBA00004141"/>
    </source>
</evidence>
<reference evidence="11 12" key="1">
    <citation type="submission" date="2014-02" db="EMBL/GenBank/DDBJ databases">
        <title>Transposable element dynamics among asymbiotic and ectomycorrhizal Amanita fungi.</title>
        <authorList>
            <consortium name="DOE Joint Genome Institute"/>
            <person name="Hess J."/>
            <person name="Skrede I."/>
            <person name="Wolfe B."/>
            <person name="LaButti K."/>
            <person name="Ohm R.A."/>
            <person name="Grigoriev I.V."/>
            <person name="Pringle A."/>
        </authorList>
    </citation>
    <scope>NUCLEOTIDE SEQUENCE [LARGE SCALE GENOMIC DNA]</scope>
    <source>
        <strain evidence="11 12">SKay4041</strain>
    </source>
</reference>
<comment type="subcellular location">
    <subcellularLocation>
        <location evidence="1">Membrane</location>
        <topology evidence="1">Multi-pass membrane protein</topology>
    </subcellularLocation>
</comment>
<evidence type="ECO:0000256" key="7">
    <source>
        <dbReference type="ARBA" id="ARBA00049119"/>
    </source>
</evidence>
<feature type="transmembrane region" description="Helical" evidence="9">
    <location>
        <begin position="125"/>
        <end position="151"/>
    </location>
</feature>
<dbReference type="Pfam" id="PF00083">
    <property type="entry name" value="Sugar_tr"/>
    <property type="match status" value="1"/>
</dbReference>
<protein>
    <recommendedName>
        <fullName evidence="10">Major facilitator superfamily (MFS) profile domain-containing protein</fullName>
    </recommendedName>
</protein>
<feature type="transmembrane region" description="Helical" evidence="9">
    <location>
        <begin position="99"/>
        <end position="119"/>
    </location>
</feature>
<comment type="similarity">
    <text evidence="2 8">Belongs to the major facilitator superfamily. Sugar transporter (TC 2.A.1.1) family.</text>
</comment>
<dbReference type="PROSITE" id="PS50850">
    <property type="entry name" value="MFS"/>
    <property type="match status" value="1"/>
</dbReference>
<gene>
    <name evidence="11" type="ORF">AMATHDRAFT_73803</name>
</gene>
<proteinExistence type="inferred from homology"/>
<dbReference type="PROSITE" id="PS00216">
    <property type="entry name" value="SUGAR_TRANSPORT_1"/>
    <property type="match status" value="1"/>
</dbReference>
<name>A0A2A9NX80_9AGAR</name>
<keyword evidence="12" id="KW-1185">Reference proteome</keyword>
<feature type="transmembrane region" description="Helical" evidence="9">
    <location>
        <begin position="163"/>
        <end position="181"/>
    </location>
</feature>
<dbReference type="GO" id="GO:0005351">
    <property type="term" value="F:carbohydrate:proton symporter activity"/>
    <property type="evidence" value="ECO:0007669"/>
    <property type="project" value="TreeGrafter"/>
</dbReference>
<dbReference type="NCBIfam" id="TIGR00879">
    <property type="entry name" value="SP"/>
    <property type="match status" value="1"/>
</dbReference>
<feature type="transmembrane region" description="Helical" evidence="9">
    <location>
        <begin position="443"/>
        <end position="465"/>
    </location>
</feature>
<dbReference type="PANTHER" id="PTHR48022">
    <property type="entry name" value="PLASTIDIC GLUCOSE TRANSPORTER 4"/>
    <property type="match status" value="1"/>
</dbReference>
<evidence type="ECO:0000313" key="12">
    <source>
        <dbReference type="Proteomes" id="UP000242287"/>
    </source>
</evidence>
<feature type="transmembrane region" description="Helical" evidence="9">
    <location>
        <begin position="416"/>
        <end position="437"/>
    </location>
</feature>
<evidence type="ECO:0000313" key="11">
    <source>
        <dbReference type="EMBL" id="PFH52987.1"/>
    </source>
</evidence>
<evidence type="ECO:0000256" key="4">
    <source>
        <dbReference type="ARBA" id="ARBA00022692"/>
    </source>
</evidence>
<dbReference type="FunFam" id="1.20.1250.20:FF:000117">
    <property type="entry name" value="MFS hexose transporter"/>
    <property type="match status" value="1"/>
</dbReference>
<dbReference type="GO" id="GO:0016020">
    <property type="term" value="C:membrane"/>
    <property type="evidence" value="ECO:0007669"/>
    <property type="project" value="UniProtKB-SubCell"/>
</dbReference>
<dbReference type="InterPro" id="IPR003663">
    <property type="entry name" value="Sugar/inositol_transpt"/>
</dbReference>
<dbReference type="EMBL" id="KZ301976">
    <property type="protein sequence ID" value="PFH52987.1"/>
    <property type="molecule type" value="Genomic_DNA"/>
</dbReference>
<evidence type="ECO:0000256" key="6">
    <source>
        <dbReference type="ARBA" id="ARBA00023136"/>
    </source>
</evidence>
<keyword evidence="4 9" id="KW-0812">Transmembrane</keyword>
<feature type="transmembrane region" description="Helical" evidence="9">
    <location>
        <begin position="325"/>
        <end position="342"/>
    </location>
</feature>
<keyword evidence="3 8" id="KW-0813">Transport</keyword>
<keyword evidence="5 9" id="KW-1133">Transmembrane helix</keyword>
<organism evidence="11 12">
    <name type="scientific">Amanita thiersii Skay4041</name>
    <dbReference type="NCBI Taxonomy" id="703135"/>
    <lineage>
        <taxon>Eukaryota</taxon>
        <taxon>Fungi</taxon>
        <taxon>Dikarya</taxon>
        <taxon>Basidiomycota</taxon>
        <taxon>Agaricomycotina</taxon>
        <taxon>Agaricomycetes</taxon>
        <taxon>Agaricomycetidae</taxon>
        <taxon>Agaricales</taxon>
        <taxon>Pluteineae</taxon>
        <taxon>Amanitaceae</taxon>
        <taxon>Amanita</taxon>
    </lineage>
</organism>
<dbReference type="InterPro" id="IPR050360">
    <property type="entry name" value="MFS_Sugar_Transporters"/>
</dbReference>
<feature type="transmembrane region" description="Helical" evidence="9">
    <location>
        <begin position="349"/>
        <end position="371"/>
    </location>
</feature>
<feature type="transmembrane region" description="Helical" evidence="9">
    <location>
        <begin position="383"/>
        <end position="404"/>
    </location>
</feature>
<feature type="transmembrane region" description="Helical" evidence="9">
    <location>
        <begin position="285"/>
        <end position="305"/>
    </location>
</feature>
<dbReference type="InterPro" id="IPR036259">
    <property type="entry name" value="MFS_trans_sf"/>
</dbReference>
<dbReference type="InterPro" id="IPR020846">
    <property type="entry name" value="MFS_dom"/>
</dbReference>
<evidence type="ECO:0000256" key="3">
    <source>
        <dbReference type="ARBA" id="ARBA00022448"/>
    </source>
</evidence>
<evidence type="ECO:0000256" key="9">
    <source>
        <dbReference type="SAM" id="Phobius"/>
    </source>
</evidence>